<evidence type="ECO:0000313" key="3">
    <source>
        <dbReference type="Proteomes" id="UP001374893"/>
    </source>
</evidence>
<sequence>MFRLRSALFGIGLLASAAGLLRAEESRVLCLTDNIHARMVAQPLARELGKDVKVEIPRNGPNDSGTAIAELDTLLGETKWDVIYFNYGIGELFYKDPATQEIRAMSKNAGGVRVATPEQYGKNLDELVKRLKATGAKLLWGTTTPLVNVHSFPSYQGNLFDADSEVEYNSIAAAVMKRHGVPVVDVHAHVMAQFGPDEKHPGFASYDKTLNQKDKSPVHEPVVRAIRSSLK</sequence>
<protein>
    <recommendedName>
        <fullName evidence="1">SGNH hydrolase-type esterase domain-containing protein</fullName>
    </recommendedName>
</protein>
<evidence type="ECO:0000259" key="1">
    <source>
        <dbReference type="Pfam" id="PF13472"/>
    </source>
</evidence>
<proteinExistence type="predicted"/>
<evidence type="ECO:0000313" key="2">
    <source>
        <dbReference type="EMBL" id="BCX47491.1"/>
    </source>
</evidence>
<name>A0ABM7R8S3_9BACT</name>
<dbReference type="Pfam" id="PF13472">
    <property type="entry name" value="Lipase_GDSL_2"/>
    <property type="match status" value="1"/>
</dbReference>
<keyword evidence="3" id="KW-1185">Reference proteome</keyword>
<gene>
    <name evidence="2" type="ORF">HAHE_13990</name>
</gene>
<dbReference type="EMBL" id="AP024702">
    <property type="protein sequence ID" value="BCX47491.1"/>
    <property type="molecule type" value="Genomic_DNA"/>
</dbReference>
<reference evidence="2 3" key="1">
    <citation type="submission" date="2021-06" db="EMBL/GenBank/DDBJ databases">
        <title>Complete genome of Haloferula helveola possessing various polysaccharide degrading enzymes.</title>
        <authorList>
            <person name="Takami H."/>
            <person name="Huang C."/>
            <person name="Hamasaki K."/>
        </authorList>
    </citation>
    <scope>NUCLEOTIDE SEQUENCE [LARGE SCALE GENOMIC DNA]</scope>
    <source>
        <strain evidence="2 3">CN-1</strain>
    </source>
</reference>
<dbReference type="RefSeq" id="WP_338689726.1">
    <property type="nucleotide sequence ID" value="NZ_AP024702.1"/>
</dbReference>
<feature type="domain" description="SGNH hydrolase-type esterase" evidence="1">
    <location>
        <begin position="37"/>
        <end position="199"/>
    </location>
</feature>
<dbReference type="InterPro" id="IPR013830">
    <property type="entry name" value="SGNH_hydro"/>
</dbReference>
<dbReference type="Proteomes" id="UP001374893">
    <property type="component" value="Chromosome"/>
</dbReference>
<accession>A0ABM7R8S3</accession>
<organism evidence="2 3">
    <name type="scientific">Haloferula helveola</name>
    <dbReference type="NCBI Taxonomy" id="490095"/>
    <lineage>
        <taxon>Bacteria</taxon>
        <taxon>Pseudomonadati</taxon>
        <taxon>Verrucomicrobiota</taxon>
        <taxon>Verrucomicrobiia</taxon>
        <taxon>Verrucomicrobiales</taxon>
        <taxon>Verrucomicrobiaceae</taxon>
        <taxon>Haloferula</taxon>
    </lineage>
</organism>
<dbReference type="Gene3D" id="3.40.50.1110">
    <property type="entry name" value="SGNH hydrolase"/>
    <property type="match status" value="1"/>
</dbReference>
<dbReference type="InterPro" id="IPR036514">
    <property type="entry name" value="SGNH_hydro_sf"/>
</dbReference>
<dbReference type="SUPFAM" id="SSF52266">
    <property type="entry name" value="SGNH hydrolase"/>
    <property type="match status" value="1"/>
</dbReference>